<dbReference type="GO" id="GO:0051453">
    <property type="term" value="P:regulation of intracellular pH"/>
    <property type="evidence" value="ECO:0007669"/>
    <property type="project" value="TreeGrafter"/>
</dbReference>
<dbReference type="NCBIfam" id="TIGR00840">
    <property type="entry name" value="b_cpa1"/>
    <property type="match status" value="1"/>
</dbReference>
<feature type="chain" id="PRO_5012352236" description="Sodium/hydrogen exchanger" evidence="15">
    <location>
        <begin position="27"/>
        <end position="801"/>
    </location>
</feature>
<dbReference type="GO" id="GO:0015385">
    <property type="term" value="F:sodium:proton antiporter activity"/>
    <property type="evidence" value="ECO:0007669"/>
    <property type="project" value="InterPro"/>
</dbReference>
<feature type="domain" description="Sodium/hydrogen exchanger regulatory region" evidence="17">
    <location>
        <begin position="568"/>
        <end position="608"/>
    </location>
</feature>
<comment type="subcellular location">
    <subcellularLocation>
        <location evidence="1">Cell membrane</location>
        <topology evidence="1">Multi-pass membrane protein</topology>
    </subcellularLocation>
</comment>
<keyword evidence="9 12" id="KW-0406">Ion transport</keyword>
<feature type="transmembrane region" description="Helical" evidence="14">
    <location>
        <begin position="382"/>
        <end position="408"/>
    </location>
</feature>
<evidence type="ECO:0000313" key="18">
    <source>
        <dbReference type="EMBL" id="OWK58225.1"/>
    </source>
</evidence>
<dbReference type="PANTHER" id="PTHR10110">
    <property type="entry name" value="SODIUM/HYDROGEN EXCHANGER"/>
    <property type="match status" value="1"/>
</dbReference>
<keyword evidence="6 12" id="KW-0812">Transmembrane</keyword>
<dbReference type="AlphaFoldDB" id="A0A218UWQ2"/>
<evidence type="ECO:0000256" key="15">
    <source>
        <dbReference type="SAM" id="SignalP"/>
    </source>
</evidence>
<protein>
    <recommendedName>
        <fullName evidence="12">Sodium/hydrogen exchanger</fullName>
    </recommendedName>
</protein>
<keyword evidence="7 14" id="KW-1133">Transmembrane helix</keyword>
<keyword evidence="19" id="KW-1185">Reference proteome</keyword>
<feature type="compositionally biased region" description="Pro residues" evidence="13">
    <location>
        <begin position="611"/>
        <end position="625"/>
    </location>
</feature>
<dbReference type="GO" id="GO:0005886">
    <property type="term" value="C:plasma membrane"/>
    <property type="evidence" value="ECO:0007669"/>
    <property type="project" value="UniProtKB-SubCell"/>
</dbReference>
<comment type="caution">
    <text evidence="18">The sequence shown here is derived from an EMBL/GenBank/DDBJ whole genome shotgun (WGS) entry which is preliminary data.</text>
</comment>
<evidence type="ECO:0000256" key="12">
    <source>
        <dbReference type="RuleBase" id="RU003722"/>
    </source>
</evidence>
<evidence type="ECO:0000256" key="4">
    <source>
        <dbReference type="ARBA" id="ARBA00022449"/>
    </source>
</evidence>
<dbReference type="PANTHER" id="PTHR10110:SF103">
    <property type="entry name" value="SODIUM_HYDROGEN EXCHANGER 4"/>
    <property type="match status" value="1"/>
</dbReference>
<feature type="transmembrane region" description="Helical" evidence="14">
    <location>
        <begin position="312"/>
        <end position="334"/>
    </location>
</feature>
<dbReference type="Pfam" id="PF00999">
    <property type="entry name" value="Na_H_Exchanger"/>
    <property type="match status" value="1"/>
</dbReference>
<keyword evidence="8" id="KW-0915">Sodium</keyword>
<feature type="domain" description="Cation/H+ exchanger transmembrane" evidence="16">
    <location>
        <begin position="78"/>
        <end position="477"/>
    </location>
</feature>
<evidence type="ECO:0000256" key="5">
    <source>
        <dbReference type="ARBA" id="ARBA00022475"/>
    </source>
</evidence>
<keyword evidence="10 14" id="KW-0472">Membrane</keyword>
<feature type="transmembrane region" description="Helical" evidence="14">
    <location>
        <begin position="159"/>
        <end position="182"/>
    </location>
</feature>
<keyword evidence="3 12" id="KW-0813">Transport</keyword>
<evidence type="ECO:0000256" key="8">
    <source>
        <dbReference type="ARBA" id="ARBA00023053"/>
    </source>
</evidence>
<evidence type="ECO:0000256" key="2">
    <source>
        <dbReference type="ARBA" id="ARBA00007367"/>
    </source>
</evidence>
<dbReference type="InterPro" id="IPR018422">
    <property type="entry name" value="Cation/H_exchanger_CPA1"/>
</dbReference>
<feature type="region of interest" description="Disordered" evidence="13">
    <location>
        <begin position="568"/>
        <end position="588"/>
    </location>
</feature>
<feature type="transmembrane region" description="Helical" evidence="14">
    <location>
        <begin position="271"/>
        <end position="292"/>
    </location>
</feature>
<sequence length="801" mass="90221">MGFATLAHAKLSNALLLLCLVSCAAAAYGGEPSLGKRSLPHYEHDSRSAVDSSQDMRLHVFTLDYDYVQIPYEVTLWILLASFAKIGFHIFHRLPRLMPESCILIAIGALVGAIIFASHHKSPPVMNSSIYFLYLLPPIILEEGYFMPTRPFFENFGSILWWSVLGALLNSFGIGLSLYGVCQIEAFGLTDLNLLQNLLFGSMISAVDPVAALVVFEEASVNEQLYMMIFGESLLNDGITVVLYNIFIAFTQMHRYEEIESIDVFAGFARFFVVGLGGFLFGIVFGFVSAFMTRFTHNVSSIEPLLVFMFSYLSYLCAETLYISGILAMTACAVTMKKYVEENVSQNSYTTIKYFMKMLSSISETLIFVFMGVSTVGKNHEWNWAFICFTLLFCLIWRTLSVFALFYISNKFRTYPFTFKDQLIISYSGLRGASSFSLAFLLPKNLFPRKNLFITATIVVIYFTVFIQGITIGPLVRYLDVKKTNKKESINEEIHVRLMDHLKAGIEDICGHWSHYQLRDKFKKFDNKYLKKILIREHQPKSSLVSLYKKMEIKLAIEMAESSMKISKSSTTSLQSGRSQRAHRLSPAEVEAMRDVLAHSLYQVRQRVREPPLPPPSADPQPCLPSPYRGTAGAGSPTGDKGQGRNNPGLDRIFTARKALRAKALDTLLSPTQVNTTEVRYFSLPQGPRQATRRKVRHVTFTDQRRSGSDAVLPLTSRSQPRTRPLEAKQRQELIPLAHVDRRAGPPNPSAPRGNSVGRRRFTRADNPAPMPKAGFTVRAKEEYESEEETETMAPARTLII</sequence>
<feature type="transmembrane region" description="Helical" evidence="14">
    <location>
        <begin position="74"/>
        <end position="91"/>
    </location>
</feature>
<dbReference type="Pfam" id="PF16644">
    <property type="entry name" value="NEXCaM_BD"/>
    <property type="match status" value="1"/>
</dbReference>
<dbReference type="Proteomes" id="UP000197619">
    <property type="component" value="Unassembled WGS sequence"/>
</dbReference>
<gene>
    <name evidence="18" type="primary">SLC9A4</name>
    <name evidence="18" type="ORF">RLOC_00009454</name>
</gene>
<keyword evidence="4 12" id="KW-0050">Antiport</keyword>
<evidence type="ECO:0000256" key="13">
    <source>
        <dbReference type="SAM" id="MobiDB-lite"/>
    </source>
</evidence>
<feature type="transmembrane region" description="Helical" evidence="14">
    <location>
        <begin position="453"/>
        <end position="476"/>
    </location>
</feature>
<keyword evidence="15" id="KW-0732">Signal</keyword>
<keyword evidence="5" id="KW-1003">Cell membrane</keyword>
<name>A0A218UWQ2_9PASE</name>
<evidence type="ECO:0000256" key="7">
    <source>
        <dbReference type="ARBA" id="ARBA00022989"/>
    </source>
</evidence>
<reference evidence="18 19" key="1">
    <citation type="submission" date="2017-05" db="EMBL/GenBank/DDBJ databases">
        <title>Genome of assembly of the Bengalese finch, Lonchura striata domestica.</title>
        <authorList>
            <person name="Colquitt B.M."/>
            <person name="Brainard M.S."/>
        </authorList>
    </citation>
    <scope>NUCLEOTIDE SEQUENCE [LARGE SCALE GENOMIC DNA]</scope>
    <source>
        <strain evidence="18">White83orange57</strain>
    </source>
</reference>
<dbReference type="GO" id="GO:0098719">
    <property type="term" value="P:sodium ion import across plasma membrane"/>
    <property type="evidence" value="ECO:0007669"/>
    <property type="project" value="TreeGrafter"/>
</dbReference>
<proteinExistence type="inferred from homology"/>
<feature type="signal peptide" evidence="15">
    <location>
        <begin position="1"/>
        <end position="26"/>
    </location>
</feature>
<dbReference type="Gene3D" id="6.10.250.1040">
    <property type="match status" value="1"/>
</dbReference>
<dbReference type="InterPro" id="IPR006153">
    <property type="entry name" value="Cation/H_exchanger_TM"/>
</dbReference>
<feature type="region of interest" description="Disordered" evidence="13">
    <location>
        <begin position="686"/>
        <end position="727"/>
    </location>
</feature>
<dbReference type="PRINTS" id="PR01084">
    <property type="entry name" value="NAHEXCHNGR"/>
</dbReference>
<evidence type="ECO:0000256" key="6">
    <source>
        <dbReference type="ARBA" id="ARBA00022692"/>
    </source>
</evidence>
<evidence type="ECO:0000256" key="3">
    <source>
        <dbReference type="ARBA" id="ARBA00022448"/>
    </source>
</evidence>
<keyword evidence="11 12" id="KW-0739">Sodium transport</keyword>
<evidence type="ECO:0000256" key="11">
    <source>
        <dbReference type="ARBA" id="ARBA00023201"/>
    </source>
</evidence>
<dbReference type="Gene3D" id="6.10.140.1330">
    <property type="match status" value="1"/>
</dbReference>
<accession>A0A218UWQ2</accession>
<evidence type="ECO:0000259" key="17">
    <source>
        <dbReference type="Pfam" id="PF16644"/>
    </source>
</evidence>
<evidence type="ECO:0000256" key="10">
    <source>
        <dbReference type="ARBA" id="ARBA00023136"/>
    </source>
</evidence>
<dbReference type="InterPro" id="IPR032103">
    <property type="entry name" value="NHE_CaM-bd"/>
</dbReference>
<dbReference type="GO" id="GO:0015386">
    <property type="term" value="F:potassium:proton antiporter activity"/>
    <property type="evidence" value="ECO:0007669"/>
    <property type="project" value="TreeGrafter"/>
</dbReference>
<evidence type="ECO:0000256" key="1">
    <source>
        <dbReference type="ARBA" id="ARBA00004651"/>
    </source>
</evidence>
<comment type="similarity">
    <text evidence="2 12">Belongs to the monovalent cation:proton antiporter 1 (CPA1) transporter (TC 2.A.36) family.</text>
</comment>
<evidence type="ECO:0000313" key="19">
    <source>
        <dbReference type="Proteomes" id="UP000197619"/>
    </source>
</evidence>
<feature type="region of interest" description="Disordered" evidence="13">
    <location>
        <begin position="741"/>
        <end position="801"/>
    </location>
</feature>
<evidence type="ECO:0000256" key="14">
    <source>
        <dbReference type="SAM" id="Phobius"/>
    </source>
</evidence>
<organism evidence="18 19">
    <name type="scientific">Lonchura striata</name>
    <name type="common">white-rumped munia</name>
    <dbReference type="NCBI Taxonomy" id="40157"/>
    <lineage>
        <taxon>Eukaryota</taxon>
        <taxon>Metazoa</taxon>
        <taxon>Chordata</taxon>
        <taxon>Craniata</taxon>
        <taxon>Vertebrata</taxon>
        <taxon>Euteleostomi</taxon>
        <taxon>Archelosauria</taxon>
        <taxon>Archosauria</taxon>
        <taxon>Dinosauria</taxon>
        <taxon>Saurischia</taxon>
        <taxon>Theropoda</taxon>
        <taxon>Coelurosauria</taxon>
        <taxon>Aves</taxon>
        <taxon>Neognathae</taxon>
        <taxon>Neoaves</taxon>
        <taxon>Telluraves</taxon>
        <taxon>Australaves</taxon>
        <taxon>Passeriformes</taxon>
        <taxon>Passeroidea</taxon>
        <taxon>Estrildidae</taxon>
        <taxon>Estrildinae</taxon>
        <taxon>Lonchura</taxon>
    </lineage>
</organism>
<feature type="transmembrane region" description="Helical" evidence="14">
    <location>
        <begin position="194"/>
        <end position="216"/>
    </location>
</feature>
<evidence type="ECO:0000259" key="16">
    <source>
        <dbReference type="Pfam" id="PF00999"/>
    </source>
</evidence>
<feature type="region of interest" description="Disordered" evidence="13">
    <location>
        <begin position="609"/>
        <end position="650"/>
    </location>
</feature>
<feature type="transmembrane region" description="Helical" evidence="14">
    <location>
        <begin position="103"/>
        <end position="120"/>
    </location>
</feature>
<feature type="transmembrane region" description="Helical" evidence="14">
    <location>
        <begin position="228"/>
        <end position="250"/>
    </location>
</feature>
<dbReference type="InterPro" id="IPR004709">
    <property type="entry name" value="NaH_exchanger"/>
</dbReference>
<dbReference type="STRING" id="299123.ENSLSDP00000021887"/>
<evidence type="ECO:0000256" key="9">
    <source>
        <dbReference type="ARBA" id="ARBA00023065"/>
    </source>
</evidence>
<feature type="transmembrane region" description="Helical" evidence="14">
    <location>
        <begin position="354"/>
        <end position="376"/>
    </location>
</feature>
<dbReference type="EMBL" id="MUZQ01000105">
    <property type="protein sequence ID" value="OWK58225.1"/>
    <property type="molecule type" value="Genomic_DNA"/>
</dbReference>